<evidence type="ECO:0000313" key="5">
    <source>
        <dbReference type="Proteomes" id="UP000028640"/>
    </source>
</evidence>
<dbReference type="InterPro" id="IPR013321">
    <property type="entry name" value="Arc_rbn_hlx_hlx"/>
</dbReference>
<dbReference type="Pfam" id="PF04221">
    <property type="entry name" value="RelB"/>
    <property type="match status" value="1"/>
</dbReference>
<dbReference type="Gene3D" id="1.10.1220.10">
    <property type="entry name" value="Met repressor-like"/>
    <property type="match status" value="1"/>
</dbReference>
<keyword evidence="5" id="KW-1185">Reference proteome</keyword>
<dbReference type="STRING" id="910964.GEAM_3564"/>
<dbReference type="NCBIfam" id="TIGR02384">
    <property type="entry name" value="RelB_DinJ"/>
    <property type="match status" value="1"/>
</dbReference>
<dbReference type="eggNOG" id="COG3077">
    <property type="taxonomic scope" value="Bacteria"/>
</dbReference>
<dbReference type="InterPro" id="IPR007337">
    <property type="entry name" value="RelB/DinJ"/>
</dbReference>
<gene>
    <name evidence="4" type="ORF">GEAM_3564</name>
</gene>
<reference evidence="4 5" key="1">
    <citation type="submission" date="2014-05" db="EMBL/GenBank/DDBJ databases">
        <title>ATOL: Assembling a taxonomically balanced genome-scale reconstruction of the evolutionary history of the Enterobacteriaceae.</title>
        <authorList>
            <person name="Plunkett G.III."/>
            <person name="Neeno-Eckwall E.C."/>
            <person name="Glasner J.D."/>
            <person name="Perna N.T."/>
        </authorList>
    </citation>
    <scope>NUCLEOTIDE SEQUENCE [LARGE SCALE GENOMIC DNA]</scope>
    <source>
        <strain evidence="4 5">ATCC 33852</strain>
    </source>
</reference>
<protein>
    <submittedName>
        <fullName evidence="4">RelB/DinJ family antitoxin</fullName>
    </submittedName>
</protein>
<comment type="caution">
    <text evidence="4">The sequence shown here is derived from an EMBL/GenBank/DDBJ whole genome shotgun (WGS) entry which is preliminary data.</text>
</comment>
<comment type="similarity">
    <text evidence="1">Belongs to the RelB/DinJ antitoxin family.</text>
</comment>
<dbReference type="OrthoDB" id="3174560at2"/>
<keyword evidence="2" id="KW-1277">Toxin-antitoxin system</keyword>
<dbReference type="AlphaFoldDB" id="A0A085G5K5"/>
<dbReference type="GO" id="GO:0006355">
    <property type="term" value="P:regulation of DNA-templated transcription"/>
    <property type="evidence" value="ECO:0007669"/>
    <property type="project" value="InterPro"/>
</dbReference>
<accession>A0A085G5K5</accession>
<proteinExistence type="inferred from homology"/>
<name>A0A085G5K5_EWIA3</name>
<dbReference type="GO" id="GO:0043565">
    <property type="term" value="F:sequence-specific DNA binding"/>
    <property type="evidence" value="ECO:0007669"/>
    <property type="project" value="UniProtKB-ARBA"/>
</dbReference>
<evidence type="ECO:0000256" key="2">
    <source>
        <dbReference type="ARBA" id="ARBA00022649"/>
    </source>
</evidence>
<dbReference type="EMBL" id="JMPJ01000066">
    <property type="protein sequence ID" value="KFC79000.1"/>
    <property type="molecule type" value="Genomic_DNA"/>
</dbReference>
<sequence>MMPNALVQARIDSEIKDKASAVLESLGLTLSDVVRILLTRVANEGGLPAGFVSDSKAYDIWFKAKVRESLEDDSPGIPHEEVEAYFAKRREEKGV</sequence>
<dbReference type="PANTHER" id="PTHR38781">
    <property type="entry name" value="ANTITOXIN DINJ-RELATED"/>
    <property type="match status" value="1"/>
</dbReference>
<organism evidence="4 5">
    <name type="scientific">Ewingella americana (strain ATCC 33852 / DSM 4580 / CCUG 14506 / JCM 5911 / LMG 7869 / NCTC 12157 / CDC 1468-78)</name>
    <dbReference type="NCBI Taxonomy" id="910964"/>
    <lineage>
        <taxon>Bacteria</taxon>
        <taxon>Pseudomonadati</taxon>
        <taxon>Pseudomonadota</taxon>
        <taxon>Gammaproteobacteria</taxon>
        <taxon>Enterobacterales</taxon>
        <taxon>Yersiniaceae</taxon>
        <taxon>Ewingella</taxon>
    </lineage>
</organism>
<dbReference type="Proteomes" id="UP000028640">
    <property type="component" value="Unassembled WGS sequence"/>
</dbReference>
<evidence type="ECO:0000313" key="4">
    <source>
        <dbReference type="EMBL" id="KFC79000.1"/>
    </source>
</evidence>
<dbReference type="GO" id="GO:0006351">
    <property type="term" value="P:DNA-templated transcription"/>
    <property type="evidence" value="ECO:0007669"/>
    <property type="project" value="TreeGrafter"/>
</dbReference>
<dbReference type="Gene3D" id="6.20.450.20">
    <property type="match status" value="1"/>
</dbReference>
<feature type="domain" description="Stability determinant" evidence="3">
    <location>
        <begin position="57"/>
        <end position="82"/>
    </location>
</feature>
<dbReference type="InterPro" id="IPR048851">
    <property type="entry name" value="PaaA2_dom"/>
</dbReference>
<evidence type="ECO:0000259" key="3">
    <source>
        <dbReference type="Pfam" id="PF21217"/>
    </source>
</evidence>
<dbReference type="Pfam" id="PF21217">
    <property type="entry name" value="PaaA2"/>
    <property type="match status" value="1"/>
</dbReference>
<dbReference type="PANTHER" id="PTHR38781:SF1">
    <property type="entry name" value="ANTITOXIN DINJ-RELATED"/>
    <property type="match status" value="1"/>
</dbReference>
<evidence type="ECO:0000256" key="1">
    <source>
        <dbReference type="ARBA" id="ARBA00010562"/>
    </source>
</evidence>